<reference evidence="2 3" key="1">
    <citation type="journal article" date="2024" name="Plant J.">
        <title>Genome sequences and population genomics reveal climatic adaptation and genomic divergence between two closely related sweetgum species.</title>
        <authorList>
            <person name="Xu W.Q."/>
            <person name="Ren C.Q."/>
            <person name="Zhang X.Y."/>
            <person name="Comes H.P."/>
            <person name="Liu X.H."/>
            <person name="Li Y.G."/>
            <person name="Kettle C.J."/>
            <person name="Jalonen R."/>
            <person name="Gaisberger H."/>
            <person name="Ma Y.Z."/>
            <person name="Qiu Y.X."/>
        </authorList>
    </citation>
    <scope>NUCLEOTIDE SEQUENCE [LARGE SCALE GENOMIC DNA]</scope>
    <source>
        <strain evidence="2">Hangzhou</strain>
    </source>
</reference>
<evidence type="ECO:0000313" key="2">
    <source>
        <dbReference type="EMBL" id="KAK9285609.1"/>
    </source>
</evidence>
<dbReference type="PANTHER" id="PTHR11926:SF1365">
    <property type="entry name" value="GLYCOSYLTRANSFERASE"/>
    <property type="match status" value="1"/>
</dbReference>
<dbReference type="Gene3D" id="3.40.50.2000">
    <property type="entry name" value="Glycogen Phosphorylase B"/>
    <property type="match status" value="1"/>
</dbReference>
<evidence type="ECO:0000256" key="1">
    <source>
        <dbReference type="ARBA" id="ARBA00009995"/>
    </source>
</evidence>
<comment type="similarity">
    <text evidence="1">Belongs to the UDP-glycosyltransferase family.</text>
</comment>
<accession>A0AAP0WYR9</accession>
<dbReference type="EMBL" id="JBBPBK010000005">
    <property type="protein sequence ID" value="KAK9285609.1"/>
    <property type="molecule type" value="Genomic_DNA"/>
</dbReference>
<evidence type="ECO:0000313" key="3">
    <source>
        <dbReference type="Proteomes" id="UP001415857"/>
    </source>
</evidence>
<dbReference type="PANTHER" id="PTHR11926">
    <property type="entry name" value="GLUCOSYL/GLUCURONOSYL TRANSFERASES"/>
    <property type="match status" value="1"/>
</dbReference>
<keyword evidence="3" id="KW-1185">Reference proteome</keyword>
<name>A0AAP0WYR9_LIQFO</name>
<comment type="caution">
    <text evidence="2">The sequence shown here is derived from an EMBL/GenBank/DDBJ whole genome shotgun (WGS) entry which is preliminary data.</text>
</comment>
<gene>
    <name evidence="2" type="ORF">L1049_024804</name>
</gene>
<sequence>MMQLAKLVRSRGFHVTFVNTEFNHGRLVRSRGPESVKGLEDFRFKTIPDELPLSDRDATQEVPVICDSTSVRYRSDSLRGIGLYLGAVCDRQYPHVGRRI</sequence>
<proteinExistence type="inferred from homology"/>
<dbReference type="GO" id="GO:0080043">
    <property type="term" value="F:quercetin 3-O-glucosyltransferase activity"/>
    <property type="evidence" value="ECO:0007669"/>
    <property type="project" value="TreeGrafter"/>
</dbReference>
<organism evidence="2 3">
    <name type="scientific">Liquidambar formosana</name>
    <name type="common">Formosan gum</name>
    <dbReference type="NCBI Taxonomy" id="63359"/>
    <lineage>
        <taxon>Eukaryota</taxon>
        <taxon>Viridiplantae</taxon>
        <taxon>Streptophyta</taxon>
        <taxon>Embryophyta</taxon>
        <taxon>Tracheophyta</taxon>
        <taxon>Spermatophyta</taxon>
        <taxon>Magnoliopsida</taxon>
        <taxon>eudicotyledons</taxon>
        <taxon>Gunneridae</taxon>
        <taxon>Pentapetalae</taxon>
        <taxon>Saxifragales</taxon>
        <taxon>Altingiaceae</taxon>
        <taxon>Liquidambar</taxon>
    </lineage>
</organism>
<dbReference type="SUPFAM" id="SSF53756">
    <property type="entry name" value="UDP-Glycosyltransferase/glycogen phosphorylase"/>
    <property type="match status" value="1"/>
</dbReference>
<protein>
    <submittedName>
        <fullName evidence="2">Uncharacterized protein</fullName>
    </submittedName>
</protein>
<dbReference type="Proteomes" id="UP001415857">
    <property type="component" value="Unassembled WGS sequence"/>
</dbReference>
<dbReference type="GO" id="GO:0080044">
    <property type="term" value="F:quercetin 7-O-glucosyltransferase activity"/>
    <property type="evidence" value="ECO:0007669"/>
    <property type="project" value="TreeGrafter"/>
</dbReference>
<dbReference type="AlphaFoldDB" id="A0AAP0WYR9"/>